<proteinExistence type="predicted"/>
<feature type="non-terminal residue" evidence="2">
    <location>
        <position position="1"/>
    </location>
</feature>
<evidence type="ECO:0000259" key="1">
    <source>
        <dbReference type="Pfam" id="PF20622"/>
    </source>
</evidence>
<sequence length="142" mass="14882">TVVKNGALNTTAKTFQIYASGLVTSANQKVEVALFNGTVELKRAPVTVSVKKEYSLTASPYQMGSPSVTGSYSGTDLSAITKVVLLVNGTVVKNGALNTTAKTFQIYASGLVTSTNQKVEVALFSGSTELKRVPVSVVSNHH</sequence>
<organism evidence="2 3">
    <name type="scientific">Listeria grandensis</name>
    <dbReference type="NCBI Taxonomy" id="1494963"/>
    <lineage>
        <taxon>Bacteria</taxon>
        <taxon>Bacillati</taxon>
        <taxon>Bacillota</taxon>
        <taxon>Bacilli</taxon>
        <taxon>Bacillales</taxon>
        <taxon>Listeriaceae</taxon>
        <taxon>Listeria</taxon>
    </lineage>
</organism>
<evidence type="ECO:0000313" key="3">
    <source>
        <dbReference type="Proteomes" id="UP000535908"/>
    </source>
</evidence>
<name>A0A7X0Y611_9LIST</name>
<dbReference type="InterPro" id="IPR046746">
    <property type="entry name" value="Big_15"/>
</dbReference>
<evidence type="ECO:0000313" key="2">
    <source>
        <dbReference type="EMBL" id="MBC1937498.1"/>
    </source>
</evidence>
<dbReference type="RefSeq" id="WP_185527264.1">
    <property type="nucleotide sequence ID" value="NZ_JAARWN010000018.1"/>
</dbReference>
<dbReference type="Pfam" id="PF20622">
    <property type="entry name" value="Big_15"/>
    <property type="match status" value="1"/>
</dbReference>
<gene>
    <name evidence="2" type="ORF">HCA69_14060</name>
</gene>
<dbReference type="EMBL" id="JAARWN010000018">
    <property type="protein sequence ID" value="MBC1937498.1"/>
    <property type="molecule type" value="Genomic_DNA"/>
</dbReference>
<protein>
    <recommendedName>
        <fullName evidence="1">Bacterial Ig domain-containing protein</fullName>
    </recommendedName>
</protein>
<reference evidence="2 3" key="1">
    <citation type="submission" date="2020-03" db="EMBL/GenBank/DDBJ databases">
        <title>Soil Listeria distribution.</title>
        <authorList>
            <person name="Liao J."/>
            <person name="Wiedmann M."/>
        </authorList>
    </citation>
    <scope>NUCLEOTIDE SEQUENCE [LARGE SCALE GENOMIC DNA]</scope>
    <source>
        <strain evidence="2 3">FSL L7-0741</strain>
    </source>
</reference>
<accession>A0A7X0Y611</accession>
<comment type="caution">
    <text evidence="2">The sequence shown here is derived from an EMBL/GenBank/DDBJ whole genome shotgun (WGS) entry which is preliminary data.</text>
</comment>
<dbReference type="Proteomes" id="UP000535908">
    <property type="component" value="Unassembled WGS sequence"/>
</dbReference>
<feature type="domain" description="Bacterial Ig" evidence="1">
    <location>
        <begin position="56"/>
        <end position="138"/>
    </location>
</feature>
<dbReference type="AlphaFoldDB" id="A0A7X0Y611"/>